<dbReference type="AlphaFoldDB" id="A0AAD5X0B7"/>
<dbReference type="Gene3D" id="3.90.228.10">
    <property type="match status" value="2"/>
</dbReference>
<keyword evidence="1" id="KW-0328">Glycosyltransferase</keyword>
<dbReference type="EC" id="2.4.2.-" evidence="1"/>
<dbReference type="InterPro" id="IPR041679">
    <property type="entry name" value="DNA2/NAM7-like_C"/>
</dbReference>
<dbReference type="InterPro" id="IPR047187">
    <property type="entry name" value="SF1_C_Upf1"/>
</dbReference>
<dbReference type="GO" id="GO:0031048">
    <property type="term" value="P:regulatory ncRNA-mediated heterochromatin formation"/>
    <property type="evidence" value="ECO:0007669"/>
    <property type="project" value="TreeGrafter"/>
</dbReference>
<proteinExistence type="predicted"/>
<feature type="non-terminal residue" evidence="5">
    <location>
        <position position="1132"/>
    </location>
</feature>
<keyword evidence="6" id="KW-1185">Reference proteome</keyword>
<dbReference type="PROSITE" id="PS51059">
    <property type="entry name" value="PARP_CATALYTIC"/>
    <property type="match status" value="1"/>
</dbReference>
<dbReference type="Pfam" id="PF13086">
    <property type="entry name" value="AAA_11"/>
    <property type="match status" value="1"/>
</dbReference>
<sequence length="1132" mass="127440">MNVYHNIRLKSIAIPRVGNIAYRIHLEDSYRRKGKKQNVMVYGNLLVISIDGRFDKPIWATVVSHVPEKSSAFVELCSENGEGDAETIAALWKSKTSLLVESPSFFVAYRPVLQALQQLELEKSWFSEYLYRSEGMADRVAKPEYMRAGFDVDWSVLFFAKSSQPLPIDLRAQSMRSMRSYTRVGTFSTTLDDKQLDAVELCLSKEIALIQGPPGCGKSFIAHKVLNLLLSSPNFPADGRILVVCFKNKALDDLLEGCLKFTKQIVRIGGRGKRETLEPYNLNSLVRQEGKDGATLTEMNAIRAECDDIIDEDLTDAVKRMDQCRNVDHWKLVDLLGIERVRSLPGLERWDPADGRKGEAVIAVKKWLPHWKEFAVFENRVRDASGSLSAQNFADSVLRNAQASAGRLMDQMDDGDDGIDEVERDEKESQRRAGAGAADMKGCREIPFSTPPERAAICTPVDIPLRVMSAQARQEYLDIETNLPALNAQDRVLLIQLLLSGEMESAQADYVAADARLQSLRSKYVALESMAKLKVLQKAKVVAATSTGAATNLDLLQALRPTVLLVEEAAELLEPHLLAALSPSLQQLIMIGDHFQLRPPVECYALRKNNSFDVSMFERLMNNGMPCVRLRKQARMRDEFLPMLRPIYPDIVTNHELVKKNVAATCIGTSAYFWTHTSKEVTGRSPSNPDEAQMIAFCIEWMIANGIAESRITVIAMYSGQVALIRRLLKQHQKEEIGLVEVQTVDNFQGDENDFVLVSLVANRNCKVCAKGRKAREELEKAAIRRKQEEVKKQIAKELEKLDAQLKSGTYSSVIRTNVDPKKDASEFNEMKDLVERYTQPEHGVYYKVNKVEKVTNLELERKYWSERAQMVDPARDPLRKFHGTSEEGVSGIIATGFRLPDASKNNMYGQGIYFATDSSKSGQHIYTKGSNCLLVCDVLIGKELTVDRDMKDMNLAKIRKMKYDSMYAARGTKATGGVLFDEYIIYAPELALPRYIVHFHSASNDIKATRLQLSKTMKPNQPYAFVEITPTREIHQHEAEFALCDSRFKRYQSKYGNGAAYQVTKVKRVENPKLRAAYKALRARFKSESIPYEQIYVFHGTAEKNIEPILCEGFKIGGEEVPIAVGALRGK</sequence>
<dbReference type="PANTHER" id="PTHR10887">
    <property type="entry name" value="DNA2/NAM7 HELICASE FAMILY"/>
    <property type="match status" value="1"/>
</dbReference>
<evidence type="ECO:0000256" key="3">
    <source>
        <dbReference type="SAM" id="MobiDB-lite"/>
    </source>
</evidence>
<evidence type="ECO:0000256" key="1">
    <source>
        <dbReference type="RuleBase" id="RU362114"/>
    </source>
</evidence>
<keyword evidence="1" id="KW-0520">NAD</keyword>
<dbReference type="GO" id="GO:0003950">
    <property type="term" value="F:NAD+ poly-ADP-ribosyltransferase activity"/>
    <property type="evidence" value="ECO:0007669"/>
    <property type="project" value="UniProtKB-UniRule"/>
</dbReference>
<dbReference type="SUPFAM" id="SSF56399">
    <property type="entry name" value="ADP-ribosylation"/>
    <property type="match status" value="2"/>
</dbReference>
<dbReference type="SUPFAM" id="SSF52540">
    <property type="entry name" value="P-loop containing nucleoside triphosphate hydrolases"/>
    <property type="match status" value="1"/>
</dbReference>
<accession>A0AAD5X0B7</accession>
<dbReference type="PANTHER" id="PTHR10887:SF341">
    <property type="entry name" value="NFX1-TYPE ZINC FINGER-CONTAINING PROTEIN 1"/>
    <property type="match status" value="1"/>
</dbReference>
<dbReference type="GO" id="GO:0031380">
    <property type="term" value="C:nuclear RNA-directed RNA polymerase complex"/>
    <property type="evidence" value="ECO:0007669"/>
    <property type="project" value="TreeGrafter"/>
</dbReference>
<dbReference type="Proteomes" id="UP001212841">
    <property type="component" value="Unassembled WGS sequence"/>
</dbReference>
<dbReference type="GO" id="GO:0004386">
    <property type="term" value="F:helicase activity"/>
    <property type="evidence" value="ECO:0007669"/>
    <property type="project" value="InterPro"/>
</dbReference>
<evidence type="ECO:0000256" key="2">
    <source>
        <dbReference type="SAM" id="Coils"/>
    </source>
</evidence>
<comment type="caution">
    <text evidence="5">The sequence shown here is derived from an EMBL/GenBank/DDBJ whole genome shotgun (WGS) entry which is preliminary data.</text>
</comment>
<feature type="domain" description="PARP catalytic" evidence="4">
    <location>
        <begin position="797"/>
        <end position="1009"/>
    </location>
</feature>
<dbReference type="Pfam" id="PF13087">
    <property type="entry name" value="AAA_12"/>
    <property type="match status" value="1"/>
</dbReference>
<dbReference type="InterPro" id="IPR012317">
    <property type="entry name" value="Poly(ADP-ribose)pol_cat_dom"/>
</dbReference>
<evidence type="ECO:0000259" key="4">
    <source>
        <dbReference type="PROSITE" id="PS51059"/>
    </source>
</evidence>
<dbReference type="InterPro" id="IPR027417">
    <property type="entry name" value="P-loop_NTPase"/>
</dbReference>
<evidence type="ECO:0000313" key="5">
    <source>
        <dbReference type="EMBL" id="KAJ3048283.1"/>
    </source>
</evidence>
<feature type="coiled-coil region" evidence="2">
    <location>
        <begin position="774"/>
        <end position="805"/>
    </location>
</feature>
<organism evidence="5 6">
    <name type="scientific">Rhizophlyctis rosea</name>
    <dbReference type="NCBI Taxonomy" id="64517"/>
    <lineage>
        <taxon>Eukaryota</taxon>
        <taxon>Fungi</taxon>
        <taxon>Fungi incertae sedis</taxon>
        <taxon>Chytridiomycota</taxon>
        <taxon>Chytridiomycota incertae sedis</taxon>
        <taxon>Chytridiomycetes</taxon>
        <taxon>Rhizophlyctidales</taxon>
        <taxon>Rhizophlyctidaceae</taxon>
        <taxon>Rhizophlyctis</taxon>
    </lineage>
</organism>
<dbReference type="EMBL" id="JADGJD010000818">
    <property type="protein sequence ID" value="KAJ3048283.1"/>
    <property type="molecule type" value="Genomic_DNA"/>
</dbReference>
<dbReference type="InterPro" id="IPR045055">
    <property type="entry name" value="DNA2/NAM7-like"/>
</dbReference>
<reference evidence="5" key="1">
    <citation type="submission" date="2020-05" db="EMBL/GenBank/DDBJ databases">
        <title>Phylogenomic resolution of chytrid fungi.</title>
        <authorList>
            <person name="Stajich J.E."/>
            <person name="Amses K."/>
            <person name="Simmons R."/>
            <person name="Seto K."/>
            <person name="Myers J."/>
            <person name="Bonds A."/>
            <person name="Quandt C.A."/>
            <person name="Barry K."/>
            <person name="Liu P."/>
            <person name="Grigoriev I."/>
            <person name="Longcore J.E."/>
            <person name="James T.Y."/>
        </authorList>
    </citation>
    <scope>NUCLEOTIDE SEQUENCE</scope>
    <source>
        <strain evidence="5">JEL0318</strain>
    </source>
</reference>
<keyword evidence="2" id="KW-0175">Coiled coil</keyword>
<dbReference type="CDD" id="cd18808">
    <property type="entry name" value="SF1_C_Upf1"/>
    <property type="match status" value="1"/>
</dbReference>
<keyword evidence="1" id="KW-0808">Transferase</keyword>
<dbReference type="Pfam" id="PF00644">
    <property type="entry name" value="PARP"/>
    <property type="match status" value="1"/>
</dbReference>
<name>A0AAD5X0B7_9FUNG</name>
<feature type="region of interest" description="Disordered" evidence="3">
    <location>
        <begin position="409"/>
        <end position="437"/>
    </location>
</feature>
<evidence type="ECO:0000313" key="6">
    <source>
        <dbReference type="Proteomes" id="UP001212841"/>
    </source>
</evidence>
<gene>
    <name evidence="5" type="ORF">HK097_010706</name>
</gene>
<dbReference type="Gene3D" id="3.40.50.300">
    <property type="entry name" value="P-loop containing nucleotide triphosphate hydrolases"/>
    <property type="match status" value="3"/>
</dbReference>
<feature type="compositionally biased region" description="Acidic residues" evidence="3">
    <location>
        <begin position="411"/>
        <end position="423"/>
    </location>
</feature>
<dbReference type="InterPro" id="IPR041677">
    <property type="entry name" value="DNA2/NAM7_AAA_11"/>
</dbReference>
<protein>
    <recommendedName>
        <fullName evidence="1">Poly [ADP-ribose] polymerase</fullName>
        <shortName evidence="1">PARP</shortName>
        <ecNumber evidence="1">2.4.2.-</ecNumber>
    </recommendedName>
</protein>